<accession>A0AA88L232</accession>
<dbReference type="AlphaFoldDB" id="A0AA88L232"/>
<comment type="caution">
    <text evidence="2">The sequence shown here is derived from an EMBL/GenBank/DDBJ whole genome shotgun (WGS) entry which is preliminary data.</text>
</comment>
<dbReference type="EMBL" id="JAVRJZ010000021">
    <property type="protein sequence ID" value="KAK2704880.1"/>
    <property type="molecule type" value="Genomic_DNA"/>
</dbReference>
<gene>
    <name evidence="2" type="ORF">QYM36_017057</name>
</gene>
<feature type="compositionally biased region" description="Polar residues" evidence="1">
    <location>
        <begin position="66"/>
        <end position="136"/>
    </location>
</feature>
<keyword evidence="3" id="KW-1185">Reference proteome</keyword>
<reference evidence="2" key="1">
    <citation type="submission" date="2023-07" db="EMBL/GenBank/DDBJ databases">
        <title>Chromosome-level genome assembly of Artemia franciscana.</title>
        <authorList>
            <person name="Jo E."/>
        </authorList>
    </citation>
    <scope>NUCLEOTIDE SEQUENCE</scope>
    <source>
        <tissue evidence="2">Whole body</tissue>
    </source>
</reference>
<feature type="compositionally biased region" description="Polar residues" evidence="1">
    <location>
        <begin position="44"/>
        <end position="56"/>
    </location>
</feature>
<dbReference type="Proteomes" id="UP001187531">
    <property type="component" value="Unassembled WGS sequence"/>
</dbReference>
<feature type="region of interest" description="Disordered" evidence="1">
    <location>
        <begin position="1"/>
        <end position="136"/>
    </location>
</feature>
<feature type="compositionally biased region" description="Basic and acidic residues" evidence="1">
    <location>
        <begin position="1"/>
        <end position="12"/>
    </location>
</feature>
<organism evidence="2 3">
    <name type="scientific">Artemia franciscana</name>
    <name type="common">Brine shrimp</name>
    <name type="synonym">Artemia sanfranciscana</name>
    <dbReference type="NCBI Taxonomy" id="6661"/>
    <lineage>
        <taxon>Eukaryota</taxon>
        <taxon>Metazoa</taxon>
        <taxon>Ecdysozoa</taxon>
        <taxon>Arthropoda</taxon>
        <taxon>Crustacea</taxon>
        <taxon>Branchiopoda</taxon>
        <taxon>Anostraca</taxon>
        <taxon>Artemiidae</taxon>
        <taxon>Artemia</taxon>
    </lineage>
</organism>
<sequence length="330" mass="34321">MLNDVPELKSRPEYATGRRQPVKTTAKRVGATHVKPMASKPSVYGQQIAPTAQFAPQHNIAPQPPTYGQQRTTNATPITSFPSQQVAPAQPSLYGNQRPSTPSIVSQQAPPLITSQQAPPPIDSQQAPSIQAMQQAAYGTSGSSTFLPAAQAATASMPAKPMFQPTVPFPMAPQALPTSETSNGAGDAAGQGGSASMGSQTGSLESLGTNRASSAMFPDGVSVSFPLGRFPTGTVPLNGAFPGFGSQFSSPQDLLEEGKEEPFLTKVNNDFSLLQLGNETETSSGNIAETALFVSSDSELPVCEPMITEPPCPAASPAPFEVSNIEGSIY</sequence>
<evidence type="ECO:0000313" key="2">
    <source>
        <dbReference type="EMBL" id="KAK2704880.1"/>
    </source>
</evidence>
<evidence type="ECO:0000313" key="3">
    <source>
        <dbReference type="Proteomes" id="UP001187531"/>
    </source>
</evidence>
<evidence type="ECO:0000256" key="1">
    <source>
        <dbReference type="SAM" id="MobiDB-lite"/>
    </source>
</evidence>
<name>A0AA88L232_ARTSF</name>
<proteinExistence type="predicted"/>
<feature type="region of interest" description="Disordered" evidence="1">
    <location>
        <begin position="164"/>
        <end position="211"/>
    </location>
</feature>
<protein>
    <submittedName>
        <fullName evidence="2">Uncharacterized protein</fullName>
    </submittedName>
</protein>